<reference evidence="3 4" key="1">
    <citation type="submission" date="2023-10" db="EMBL/GenBank/DDBJ databases">
        <title>Y20.</title>
        <authorList>
            <person name="Zhang G."/>
            <person name="Ding Y."/>
        </authorList>
    </citation>
    <scope>NUCLEOTIDE SEQUENCE [LARGE SCALE GENOMIC DNA]</scope>
    <source>
        <strain evidence="3 4">Y20</strain>
    </source>
</reference>
<dbReference type="PANTHER" id="PTHR33164">
    <property type="entry name" value="TRANSCRIPTIONAL REGULATOR, MARR FAMILY"/>
    <property type="match status" value="1"/>
</dbReference>
<organism evidence="3 4">
    <name type="scientific">Microbacterium limosum</name>
    <dbReference type="NCBI Taxonomy" id="3079935"/>
    <lineage>
        <taxon>Bacteria</taxon>
        <taxon>Bacillati</taxon>
        <taxon>Actinomycetota</taxon>
        <taxon>Actinomycetes</taxon>
        <taxon>Micrococcales</taxon>
        <taxon>Microbacteriaceae</taxon>
        <taxon>Microbacterium</taxon>
    </lineage>
</organism>
<dbReference type="SMART" id="SM00347">
    <property type="entry name" value="HTH_MARR"/>
    <property type="match status" value="1"/>
</dbReference>
<proteinExistence type="predicted"/>
<protein>
    <submittedName>
        <fullName evidence="3">MarR family winged helix-turn-helix transcriptional regulator</fullName>
    </submittedName>
</protein>
<dbReference type="EMBL" id="CP137080">
    <property type="protein sequence ID" value="WOQ69559.1"/>
    <property type="molecule type" value="Genomic_DNA"/>
</dbReference>
<gene>
    <name evidence="3" type="ORF">RYJ27_12820</name>
</gene>
<dbReference type="RefSeq" id="WP_330170680.1">
    <property type="nucleotide sequence ID" value="NZ_CP137080.1"/>
</dbReference>
<dbReference type="Proteomes" id="UP001329313">
    <property type="component" value="Chromosome"/>
</dbReference>
<evidence type="ECO:0000259" key="2">
    <source>
        <dbReference type="PROSITE" id="PS50995"/>
    </source>
</evidence>
<dbReference type="InterPro" id="IPR036388">
    <property type="entry name" value="WH-like_DNA-bd_sf"/>
</dbReference>
<accession>A0AAU0MHV0</accession>
<evidence type="ECO:0000313" key="3">
    <source>
        <dbReference type="EMBL" id="WOQ69559.1"/>
    </source>
</evidence>
<sequence>MSDTSRDPAESIAAALSRVRRRRGGRGRPVGDGGHRSPEERLAGAARLRVLEALDAASAPLTIGAVADAIGVDQPRASRLVQQAIDLGHAVRQADPADARRTLIGLGDGGRELVARVRAERRAAVEAALGGFTPEESAQLATLLTRFANAWPRS</sequence>
<dbReference type="InterPro" id="IPR000835">
    <property type="entry name" value="HTH_MarR-typ"/>
</dbReference>
<dbReference type="AlphaFoldDB" id="A0AAU0MHV0"/>
<feature type="region of interest" description="Disordered" evidence="1">
    <location>
        <begin position="17"/>
        <end position="40"/>
    </location>
</feature>
<dbReference type="InterPro" id="IPR039422">
    <property type="entry name" value="MarR/SlyA-like"/>
</dbReference>
<dbReference type="KEGG" id="mliy:RYJ27_12820"/>
<dbReference type="Gene3D" id="1.10.10.10">
    <property type="entry name" value="Winged helix-like DNA-binding domain superfamily/Winged helix DNA-binding domain"/>
    <property type="match status" value="1"/>
</dbReference>
<dbReference type="Pfam" id="PF12802">
    <property type="entry name" value="MarR_2"/>
    <property type="match status" value="1"/>
</dbReference>
<keyword evidence="4" id="KW-1185">Reference proteome</keyword>
<dbReference type="PANTHER" id="PTHR33164:SF57">
    <property type="entry name" value="MARR-FAMILY TRANSCRIPTIONAL REGULATOR"/>
    <property type="match status" value="1"/>
</dbReference>
<dbReference type="GO" id="GO:0003700">
    <property type="term" value="F:DNA-binding transcription factor activity"/>
    <property type="evidence" value="ECO:0007669"/>
    <property type="project" value="InterPro"/>
</dbReference>
<feature type="domain" description="HTH marR-type" evidence="2">
    <location>
        <begin position="9"/>
        <end position="149"/>
    </location>
</feature>
<dbReference type="SUPFAM" id="SSF46785">
    <property type="entry name" value="Winged helix' DNA-binding domain"/>
    <property type="match status" value="1"/>
</dbReference>
<dbReference type="GO" id="GO:0006950">
    <property type="term" value="P:response to stress"/>
    <property type="evidence" value="ECO:0007669"/>
    <property type="project" value="TreeGrafter"/>
</dbReference>
<dbReference type="PROSITE" id="PS50995">
    <property type="entry name" value="HTH_MARR_2"/>
    <property type="match status" value="1"/>
</dbReference>
<evidence type="ECO:0000313" key="4">
    <source>
        <dbReference type="Proteomes" id="UP001329313"/>
    </source>
</evidence>
<dbReference type="InterPro" id="IPR036390">
    <property type="entry name" value="WH_DNA-bd_sf"/>
</dbReference>
<evidence type="ECO:0000256" key="1">
    <source>
        <dbReference type="SAM" id="MobiDB-lite"/>
    </source>
</evidence>
<name>A0AAU0MHV0_9MICO</name>